<keyword evidence="2" id="KW-0472">Membrane</keyword>
<dbReference type="RefSeq" id="WP_204917856.1">
    <property type="nucleotide sequence ID" value="NZ_BAAAQP010000001.1"/>
</dbReference>
<feature type="region of interest" description="Disordered" evidence="1">
    <location>
        <begin position="1"/>
        <end position="76"/>
    </location>
</feature>
<feature type="compositionally biased region" description="Low complexity" evidence="1">
    <location>
        <begin position="35"/>
        <end position="46"/>
    </location>
</feature>
<evidence type="ECO:0000313" key="4">
    <source>
        <dbReference type="EMBL" id="MBM7799235.1"/>
    </source>
</evidence>
<keyword evidence="5" id="KW-1185">Reference proteome</keyword>
<feature type="domain" description="CAAX prenyl protease 2/Lysostaphin resistance protein A-like" evidence="3">
    <location>
        <begin position="220"/>
        <end position="314"/>
    </location>
</feature>
<name>A0ABS2RJQ2_9ACTN</name>
<dbReference type="Proteomes" id="UP000704762">
    <property type="component" value="Unassembled WGS sequence"/>
</dbReference>
<accession>A0ABS2RJQ2</accession>
<keyword evidence="2" id="KW-1133">Transmembrane helix</keyword>
<feature type="transmembrane region" description="Helical" evidence="2">
    <location>
        <begin position="338"/>
        <end position="358"/>
    </location>
</feature>
<reference evidence="4 5" key="1">
    <citation type="submission" date="2021-01" db="EMBL/GenBank/DDBJ databases">
        <title>Sequencing the genomes of 1000 actinobacteria strains.</title>
        <authorList>
            <person name="Klenk H.-P."/>
        </authorList>
    </citation>
    <scope>NUCLEOTIDE SEQUENCE [LARGE SCALE GENOMIC DNA]</scope>
    <source>
        <strain evidence="4 5">DSM 18662</strain>
    </source>
</reference>
<feature type="transmembrane region" description="Helical" evidence="2">
    <location>
        <begin position="215"/>
        <end position="235"/>
    </location>
</feature>
<proteinExistence type="predicted"/>
<feature type="transmembrane region" description="Helical" evidence="2">
    <location>
        <begin position="142"/>
        <end position="165"/>
    </location>
</feature>
<evidence type="ECO:0000256" key="1">
    <source>
        <dbReference type="SAM" id="MobiDB-lite"/>
    </source>
</evidence>
<dbReference type="EMBL" id="JAFBCF010000001">
    <property type="protein sequence ID" value="MBM7799235.1"/>
    <property type="molecule type" value="Genomic_DNA"/>
</dbReference>
<keyword evidence="4" id="KW-0645">Protease</keyword>
<evidence type="ECO:0000256" key="2">
    <source>
        <dbReference type="SAM" id="Phobius"/>
    </source>
</evidence>
<feature type="transmembrane region" description="Helical" evidence="2">
    <location>
        <begin position="304"/>
        <end position="326"/>
    </location>
</feature>
<feature type="compositionally biased region" description="Pro residues" evidence="1">
    <location>
        <begin position="47"/>
        <end position="62"/>
    </location>
</feature>
<dbReference type="InterPro" id="IPR003675">
    <property type="entry name" value="Rce1/LyrA-like_dom"/>
</dbReference>
<feature type="transmembrane region" description="Helical" evidence="2">
    <location>
        <begin position="256"/>
        <end position="273"/>
    </location>
</feature>
<dbReference type="Pfam" id="PF02517">
    <property type="entry name" value="Rce1-like"/>
    <property type="match status" value="1"/>
</dbReference>
<evidence type="ECO:0000259" key="3">
    <source>
        <dbReference type="Pfam" id="PF02517"/>
    </source>
</evidence>
<organism evidence="4 5">
    <name type="scientific">Microlunatus panaciterrae</name>
    <dbReference type="NCBI Taxonomy" id="400768"/>
    <lineage>
        <taxon>Bacteria</taxon>
        <taxon>Bacillati</taxon>
        <taxon>Actinomycetota</taxon>
        <taxon>Actinomycetes</taxon>
        <taxon>Propionibacteriales</taxon>
        <taxon>Propionibacteriaceae</taxon>
        <taxon>Microlunatus</taxon>
    </lineage>
</organism>
<keyword evidence="2" id="KW-0812">Transmembrane</keyword>
<keyword evidence="4" id="KW-0378">Hydrolase</keyword>
<gene>
    <name evidence="4" type="ORF">JOE57_002156</name>
</gene>
<sequence length="391" mass="42407">MTTDDHGPQWPQTEPPDRPTDATWAPIPGPAPRQPYGDPGYGQLQPYGPPPGYPAMPAPGLPMPTAKPSALPDGPREYQQMLRGPRHRWWRPLLSLLLFAVIAFLLIQLVFPVVLLIGVALGEPHPLRWALDTLAVQKNMSATGFLATNLSLIVLIPAAMLAIWIAHRIRPRFLSSVAGGLRWRWLLRCVLITVPVWLVYMTISLLVEPQSGARPAHWVLLLVMVVLMTPLQAAGEEYAFRGFVLQSIGSWFRHPIVALVVPMVLSVGAFAAAHGSPNFWVLADLGLFAVVAAIATWRTGGLEAGIAIHAVNNMSVFFTVILFGGWEDAFVGENTTSTPLALGISALVNGVALALILWQAKRAGIQRLYQPTVTSPPTGEARALATARLDS</sequence>
<protein>
    <submittedName>
        <fullName evidence="4">Membrane protease YdiL (CAAX protease family)</fullName>
    </submittedName>
</protein>
<feature type="transmembrane region" description="Helical" evidence="2">
    <location>
        <begin position="279"/>
        <end position="297"/>
    </location>
</feature>
<dbReference type="GO" id="GO:0006508">
    <property type="term" value="P:proteolysis"/>
    <property type="evidence" value="ECO:0007669"/>
    <property type="project" value="UniProtKB-KW"/>
</dbReference>
<evidence type="ECO:0000313" key="5">
    <source>
        <dbReference type="Proteomes" id="UP000704762"/>
    </source>
</evidence>
<feature type="transmembrane region" description="Helical" evidence="2">
    <location>
        <begin position="93"/>
        <end position="122"/>
    </location>
</feature>
<comment type="caution">
    <text evidence="4">The sequence shown here is derived from an EMBL/GenBank/DDBJ whole genome shotgun (WGS) entry which is preliminary data.</text>
</comment>
<dbReference type="GO" id="GO:0008233">
    <property type="term" value="F:peptidase activity"/>
    <property type="evidence" value="ECO:0007669"/>
    <property type="project" value="UniProtKB-KW"/>
</dbReference>
<feature type="transmembrane region" description="Helical" evidence="2">
    <location>
        <begin position="185"/>
        <end position="203"/>
    </location>
</feature>